<reference evidence="10 11" key="1">
    <citation type="journal article" date="2022" name="Genome Biol. Evol.">
        <title>Host diet, physiology and behaviors set the stage for Lachnospiraceae cladogenesis.</title>
        <authorList>
            <person name="Vera-Ponce De Leon A."/>
            <person name="Schneider M."/>
            <person name="Jahnes B.C."/>
            <person name="Sadowski V."/>
            <person name="Camuy-Velez L.A."/>
            <person name="Duan J."/>
            <person name="Sabree Z.L."/>
        </authorList>
    </citation>
    <scope>NUCLEOTIDE SEQUENCE [LARGE SCALE GENOMIC DNA]</scope>
    <source>
        <strain evidence="10 11">PAL113</strain>
    </source>
</reference>
<dbReference type="Pfam" id="PF00343">
    <property type="entry name" value="Phosphorylase"/>
    <property type="match status" value="1"/>
</dbReference>
<dbReference type="EC" id="2.4.1.1" evidence="9"/>
<dbReference type="PIRSF" id="PIRSF000460">
    <property type="entry name" value="Pprylas_GlgP"/>
    <property type="match status" value="1"/>
</dbReference>
<evidence type="ECO:0000256" key="3">
    <source>
        <dbReference type="ARBA" id="ARBA00006047"/>
    </source>
</evidence>
<dbReference type="InterPro" id="IPR011833">
    <property type="entry name" value="Glycg_phsphrylas"/>
</dbReference>
<proteinExistence type="inferred from homology"/>
<evidence type="ECO:0000256" key="4">
    <source>
        <dbReference type="ARBA" id="ARBA00022676"/>
    </source>
</evidence>
<keyword evidence="4 9" id="KW-0328">Glycosyltransferase</keyword>
<dbReference type="PANTHER" id="PTHR11468">
    <property type="entry name" value="GLYCOGEN PHOSPHORYLASE"/>
    <property type="match status" value="1"/>
</dbReference>
<gene>
    <name evidence="10" type="ORF">NK125_08090</name>
</gene>
<dbReference type="EMBL" id="JAMZFW010000010">
    <property type="protein sequence ID" value="MCP1102368.1"/>
    <property type="molecule type" value="Genomic_DNA"/>
</dbReference>
<dbReference type="PANTHER" id="PTHR11468:SF3">
    <property type="entry name" value="GLYCOGEN PHOSPHORYLASE, LIVER FORM"/>
    <property type="match status" value="1"/>
</dbReference>
<evidence type="ECO:0000313" key="10">
    <source>
        <dbReference type="EMBL" id="MCP1102368.1"/>
    </source>
</evidence>
<dbReference type="Proteomes" id="UP001523566">
    <property type="component" value="Unassembled WGS sequence"/>
</dbReference>
<dbReference type="SUPFAM" id="SSF53756">
    <property type="entry name" value="UDP-Glycosyltransferase/glycogen phosphorylase"/>
    <property type="match status" value="1"/>
</dbReference>
<keyword evidence="5 9" id="KW-0808">Transferase</keyword>
<dbReference type="InterPro" id="IPR000811">
    <property type="entry name" value="Glyco_trans_35"/>
</dbReference>
<comment type="caution">
    <text evidence="10">The sequence shown here is derived from an EMBL/GenBank/DDBJ whole genome shotgun (WGS) entry which is preliminary data.</text>
</comment>
<comment type="function">
    <text evidence="8">Phosphorylase is an important allosteric enzyme in carbohydrate metabolism. Enzymes from different sources differ in their regulatory mechanisms and in their natural substrates. However, all known phosphorylases share catalytic and structural properties.</text>
</comment>
<name>A0ABT1E971_9FIRM</name>
<comment type="similarity">
    <text evidence="3 9">Belongs to the glycogen phosphorylase family.</text>
</comment>
<evidence type="ECO:0000256" key="7">
    <source>
        <dbReference type="ARBA" id="ARBA00023277"/>
    </source>
</evidence>
<evidence type="ECO:0000256" key="8">
    <source>
        <dbReference type="ARBA" id="ARBA00025174"/>
    </source>
</evidence>
<dbReference type="PROSITE" id="PS00102">
    <property type="entry name" value="PHOSPHORYLASE"/>
    <property type="match status" value="1"/>
</dbReference>
<keyword evidence="7 9" id="KW-0119">Carbohydrate metabolism</keyword>
<evidence type="ECO:0000256" key="1">
    <source>
        <dbReference type="ARBA" id="ARBA00001275"/>
    </source>
</evidence>
<keyword evidence="6 9" id="KW-0663">Pyridoxal phosphate</keyword>
<evidence type="ECO:0000313" key="11">
    <source>
        <dbReference type="Proteomes" id="UP001523566"/>
    </source>
</evidence>
<comment type="catalytic activity">
    <reaction evidence="1 9">
        <text>[(1-&gt;4)-alpha-D-glucosyl](n) + phosphate = [(1-&gt;4)-alpha-D-glucosyl](n-1) + alpha-D-glucose 1-phosphate</text>
        <dbReference type="Rhea" id="RHEA:41732"/>
        <dbReference type="Rhea" id="RHEA-COMP:9584"/>
        <dbReference type="Rhea" id="RHEA-COMP:9586"/>
        <dbReference type="ChEBI" id="CHEBI:15444"/>
        <dbReference type="ChEBI" id="CHEBI:43474"/>
        <dbReference type="ChEBI" id="CHEBI:58601"/>
        <dbReference type="EC" id="2.4.1.1"/>
    </reaction>
</comment>
<dbReference type="RefSeq" id="WP_262066155.1">
    <property type="nucleotide sequence ID" value="NZ_JAMXOD010000010.1"/>
</dbReference>
<dbReference type="NCBIfam" id="TIGR02093">
    <property type="entry name" value="P_ylase"/>
    <property type="match status" value="1"/>
</dbReference>
<evidence type="ECO:0000256" key="6">
    <source>
        <dbReference type="ARBA" id="ARBA00022898"/>
    </source>
</evidence>
<evidence type="ECO:0000256" key="9">
    <source>
        <dbReference type="RuleBase" id="RU000587"/>
    </source>
</evidence>
<accession>A0ABT1E971</accession>
<comment type="cofactor">
    <cofactor evidence="2 9">
        <name>pyridoxal 5'-phosphate</name>
        <dbReference type="ChEBI" id="CHEBI:597326"/>
    </cofactor>
</comment>
<evidence type="ECO:0000256" key="5">
    <source>
        <dbReference type="ARBA" id="ARBA00022679"/>
    </source>
</evidence>
<evidence type="ECO:0000256" key="2">
    <source>
        <dbReference type="ARBA" id="ARBA00001933"/>
    </source>
</evidence>
<sequence length="821" mass="94760">MFDTRFDKKKFQTEIQENLKNLFRKSVEDASSQELFQAVSFAVKEVIMDDWMKTKKTEKKEESKVVVYLSMEFLVGRALGNNLINMKNYKMVEEALDELGVDLNALEDEERDPALGNGGLGRLAACFLDSLATLGYPAYGCGIRYRYGMFRQKIEEGYQKEIPDDWLMNGYPFELRRPEYTQEVRFGGNIRVEHDEFNNAKFIQENYQSVNAVLYEIPIIGYNNHMVNSLCVWDAEPIVNFRLDSFDSGDYYKAVEQENVARNIVDVLYPNDNHYAGKELRLKQQYFFISASLQSALKALKERGYAVKEMDKKIIFQMNDTHPTVAVAELMRLLVDEEGLSWEEAWGITSKCCAYTNHTIMSEALEKWPIDLFSRLLPRIYQIIQEIDRRFVEQIHQRYPGNEEKVRRMSILCDGQVRMAHLAIAAAFSVNGVARLHTEILKHQELKDFYEMMPEKFNNKTNGVTQRRFLLHANPELSNWITDKLGTEDFATNLELLENLKPLADNDNALSEFMGIKRKNKERLAAYIKKHNNIEVDVDSIFDVQVKRLHEYKRQLLNILHVMYVYNQMKEHPEKSYYKRTYIFGAKASAGYTRAKEIIKLINSVAEVVNNDRSINGKLKVVFIEDYRVSNAEIIFAAADVSEQISTASKEASGTGNMKFMMNGAVTLGTMDGANVEIVEEVGRENAFIFGLSSEEVIHFEKNGGYNPWDIYNQDQDIRKVLDQLVDGTYGNGDKELYRNIYDSLLSPKDGSMADMYFILKDFASYRDAQEQVDAAYRDQKRWAKMALLNTASCGKFSSDRTIEEYVADIWHSKKIKVGEE</sequence>
<comment type="function">
    <text evidence="9">Allosteric enzyme that catalyzes the rate-limiting step in glycogen catabolism, the phosphorolytic cleavage of glycogen to produce glucose-1-phosphate, and plays a central role in maintaining cellular and organismal glucose homeostasis.</text>
</comment>
<keyword evidence="11" id="KW-1185">Reference proteome</keyword>
<dbReference type="CDD" id="cd04300">
    <property type="entry name" value="GT35_Glycogen_Phosphorylase"/>
    <property type="match status" value="1"/>
</dbReference>
<dbReference type="InterPro" id="IPR035090">
    <property type="entry name" value="Pyridoxal_P_attach_site"/>
</dbReference>
<protein>
    <recommendedName>
        <fullName evidence="9">Alpha-1,4 glucan phosphorylase</fullName>
        <ecNumber evidence="9">2.4.1.1</ecNumber>
    </recommendedName>
</protein>
<dbReference type="Gene3D" id="3.40.50.2000">
    <property type="entry name" value="Glycogen Phosphorylase B"/>
    <property type="match status" value="2"/>
</dbReference>
<organism evidence="10 11">
    <name type="scientific">Aequitasia blattaphilus</name>
    <dbReference type="NCBI Taxonomy" id="2949332"/>
    <lineage>
        <taxon>Bacteria</taxon>
        <taxon>Bacillati</taxon>
        <taxon>Bacillota</taxon>
        <taxon>Clostridia</taxon>
        <taxon>Lachnospirales</taxon>
        <taxon>Lachnospiraceae</taxon>
        <taxon>Aequitasia</taxon>
    </lineage>
</organism>